<protein>
    <submittedName>
        <fullName evidence="1">Uncharacterized protein</fullName>
    </submittedName>
</protein>
<dbReference type="EMBL" id="MH697589">
    <property type="protein sequence ID" value="AXQ52901.1"/>
    <property type="molecule type" value="Genomic_DNA"/>
</dbReference>
<dbReference type="GeneID" id="54999111"/>
<gene>
    <name evidence="1" type="primary">37</name>
    <name evidence="1" type="ORF">SEA_NEFERTHENA_37</name>
</gene>
<evidence type="ECO:0000313" key="1">
    <source>
        <dbReference type="EMBL" id="AXQ52901.1"/>
    </source>
</evidence>
<name>A0A385D4T2_9CAUD</name>
<dbReference type="KEGG" id="vg:54999111"/>
<dbReference type="Proteomes" id="UP000261846">
    <property type="component" value="Segment"/>
</dbReference>
<evidence type="ECO:0000313" key="2">
    <source>
        <dbReference type="Proteomes" id="UP000261846"/>
    </source>
</evidence>
<proteinExistence type="predicted"/>
<accession>A0A385D4T2</accession>
<dbReference type="RefSeq" id="YP_009808213.1">
    <property type="nucleotide sequence ID" value="NC_048038.1"/>
</dbReference>
<reference evidence="1 2" key="1">
    <citation type="submission" date="2018-07" db="EMBL/GenBank/DDBJ databases">
        <authorList>
            <person name="Bray K.S."/>
            <person name="Carr Z.A."/>
            <person name="Cox A."/>
            <person name="Croney S.M."/>
            <person name="Francisco T.J."/>
            <person name="Gragg K.N."/>
            <person name="Gress-Byrd C.M."/>
            <person name="Holcomb E.R."/>
            <person name="Justice T.A."/>
            <person name="Latham E.D."/>
            <person name="Lovell F.C."/>
            <person name="Miller H.N."/>
            <person name="Quesada C."/>
            <person name="Radey J."/>
            <person name="Robinson P.M."/>
            <person name="Scott K.N."/>
            <person name="Smith C.E."/>
            <person name="Stamey B.D."/>
            <person name="Stanley G.P."/>
            <person name="Suchonic E.A."/>
            <person name="Taylor K.N."/>
            <person name="Weindel N.A."/>
            <person name="Wiseman B.T."/>
            <person name="Eckardt M.A."/>
            <person name="Gainey M.D."/>
            <person name="Wallen J.R."/>
            <person name="Garlena R.A."/>
            <person name="Russell D.A."/>
            <person name="Pope W.H."/>
            <person name="Jacobs-Sera D."/>
            <person name="Hatfull G.F."/>
        </authorList>
    </citation>
    <scope>NUCLEOTIDE SEQUENCE [LARGE SCALE GENOMIC DNA]</scope>
</reference>
<organism evidence="1 2">
    <name type="scientific">Microbacterium phage Neferthena</name>
    <dbReference type="NCBI Taxonomy" id="2301539"/>
    <lineage>
        <taxon>Viruses</taxon>
        <taxon>Duplodnaviria</taxon>
        <taxon>Heunggongvirae</taxon>
        <taxon>Uroviricota</taxon>
        <taxon>Caudoviricetes</taxon>
        <taxon>Neferthenavirus</taxon>
        <taxon>Neferthenavirus neferthena</taxon>
    </lineage>
</organism>
<keyword evidence="2" id="KW-1185">Reference proteome</keyword>
<sequence length="54" mass="6053">MPNSKAPCGHFTGKHHYRMHSYVSGTAAVLKCQWTLCQKYLVVPHDTLVALVAR</sequence>